<dbReference type="Proteomes" id="UP000216943">
    <property type="component" value="Unassembled WGS sequence"/>
</dbReference>
<dbReference type="EMBL" id="NQNY01000001">
    <property type="protein sequence ID" value="PAK21762.1"/>
    <property type="molecule type" value="Genomic_DNA"/>
</dbReference>
<protein>
    <submittedName>
        <fullName evidence="1">Uncharacterized protein</fullName>
    </submittedName>
</protein>
<organism evidence="1 2">
    <name type="scientific">Mycoplasmopsis agassizii</name>
    <dbReference type="NCBI Taxonomy" id="33922"/>
    <lineage>
        <taxon>Bacteria</taxon>
        <taxon>Bacillati</taxon>
        <taxon>Mycoplasmatota</taxon>
        <taxon>Mycoplasmoidales</taxon>
        <taxon>Metamycoplasmataceae</taxon>
        <taxon>Mycoplasmopsis</taxon>
    </lineage>
</organism>
<accession>A0A269TJX0</accession>
<gene>
    <name evidence="1" type="ORF">CJJ23_00250</name>
</gene>
<dbReference type="RefSeq" id="WP_095334419.1">
    <property type="nucleotide sequence ID" value="NZ_NQNY01000001.1"/>
</dbReference>
<reference evidence="2" key="1">
    <citation type="submission" date="2017-08" db="EMBL/GenBank/DDBJ databases">
        <authorList>
            <person name="Alvarez-Ponce D."/>
            <person name="Weitzman C.L."/>
            <person name="Tillett R.L."/>
            <person name="Sandmeier F.C."/>
            <person name="Tracy C.R."/>
        </authorList>
    </citation>
    <scope>NUCLEOTIDE SEQUENCE [LARGE SCALE GENOMIC DNA]</scope>
    <source>
        <strain evidence="2">723</strain>
    </source>
</reference>
<dbReference type="AlphaFoldDB" id="A0A269TJX0"/>
<evidence type="ECO:0000313" key="1">
    <source>
        <dbReference type="EMBL" id="PAK21762.1"/>
    </source>
</evidence>
<name>A0A269TJX0_9BACT</name>
<sequence length="91" mass="10912">MLELEHAFQSFQVFFVLVSWTIDEQLIATVIDATVVKDTVETSNLFLLNDIFYYHLNILKIHIHAFLKLESEWKKFFSNPDFIWQIKVVKY</sequence>
<proteinExistence type="predicted"/>
<evidence type="ECO:0000313" key="2">
    <source>
        <dbReference type="Proteomes" id="UP000216943"/>
    </source>
</evidence>
<comment type="caution">
    <text evidence="1">The sequence shown here is derived from an EMBL/GenBank/DDBJ whole genome shotgun (WGS) entry which is preliminary data.</text>
</comment>